<dbReference type="EMBL" id="CP097289">
    <property type="protein sequence ID" value="UQT61240.1"/>
    <property type="molecule type" value="Genomic_DNA"/>
</dbReference>
<organism evidence="1 2">
    <name type="scientific">Streptomyces durmitorensis</name>
    <dbReference type="NCBI Taxonomy" id="319947"/>
    <lineage>
        <taxon>Bacteria</taxon>
        <taxon>Bacillati</taxon>
        <taxon>Actinomycetota</taxon>
        <taxon>Actinomycetes</taxon>
        <taxon>Kitasatosporales</taxon>
        <taxon>Streptomycetaceae</taxon>
        <taxon>Streptomyces</taxon>
    </lineage>
</organism>
<dbReference type="Proteomes" id="UP000829992">
    <property type="component" value="Chromosome"/>
</dbReference>
<gene>
    <name evidence="1" type="ORF">M4V62_42650</name>
</gene>
<dbReference type="SUPFAM" id="SSF55909">
    <property type="entry name" value="Pentein"/>
    <property type="match status" value="1"/>
</dbReference>
<evidence type="ECO:0000313" key="2">
    <source>
        <dbReference type="Proteomes" id="UP000829992"/>
    </source>
</evidence>
<accession>A0ABY4Q763</accession>
<protein>
    <submittedName>
        <fullName evidence="1">Uncharacterized protein</fullName>
    </submittedName>
</protein>
<dbReference type="RefSeq" id="WP_249592572.1">
    <property type="nucleotide sequence ID" value="NZ_BAAAQL010000038.1"/>
</dbReference>
<keyword evidence="2" id="KW-1185">Reference proteome</keyword>
<name>A0ABY4Q763_9ACTN</name>
<reference evidence="1 2" key="1">
    <citation type="submission" date="2022-05" db="EMBL/GenBank/DDBJ databases">
        <authorList>
            <person name="Zhou X."/>
            <person name="Li K."/>
            <person name="Man Y."/>
        </authorList>
    </citation>
    <scope>NUCLEOTIDE SEQUENCE [LARGE SCALE GENOMIC DNA]</scope>
    <source>
        <strain evidence="1 2">MS405</strain>
    </source>
</reference>
<evidence type="ECO:0000313" key="1">
    <source>
        <dbReference type="EMBL" id="UQT61240.1"/>
    </source>
</evidence>
<proteinExistence type="predicted"/>
<dbReference type="Gene3D" id="3.75.10.10">
    <property type="entry name" value="L-arginine/glycine Amidinotransferase, Chain A"/>
    <property type="match status" value="1"/>
</dbReference>
<sequence length="126" mass="13137">MEGLAATLAGLGVTVYRPLPLPRVAAPIAGLGWEDAPTPALNIRDNTLVLGNQIIETPPAIRSRYLETRLLAPAFTAYCHTDVVGAGPRVLDGLSRAAQGGRGVPRAAYTGCGEWPTTTSTARCSP</sequence>